<organism evidence="2 3">
    <name type="scientific">Paractinoplanes tereljensis</name>
    <dbReference type="NCBI Taxonomy" id="571912"/>
    <lineage>
        <taxon>Bacteria</taxon>
        <taxon>Bacillati</taxon>
        <taxon>Actinomycetota</taxon>
        <taxon>Actinomycetes</taxon>
        <taxon>Micromonosporales</taxon>
        <taxon>Micromonosporaceae</taxon>
        <taxon>Paractinoplanes</taxon>
    </lineage>
</organism>
<evidence type="ECO:0000256" key="1">
    <source>
        <dbReference type="SAM" id="MobiDB-lite"/>
    </source>
</evidence>
<dbReference type="EMBL" id="BOMY01000054">
    <property type="protein sequence ID" value="GIF25833.1"/>
    <property type="molecule type" value="Genomic_DNA"/>
</dbReference>
<comment type="caution">
    <text evidence="2">The sequence shown here is derived from an EMBL/GenBank/DDBJ whole genome shotgun (WGS) entry which is preliminary data.</text>
</comment>
<keyword evidence="3" id="KW-1185">Reference proteome</keyword>
<accession>A0A919TWD3</accession>
<feature type="region of interest" description="Disordered" evidence="1">
    <location>
        <begin position="44"/>
        <end position="78"/>
    </location>
</feature>
<feature type="compositionally biased region" description="Basic and acidic residues" evidence="1">
    <location>
        <begin position="46"/>
        <end position="56"/>
    </location>
</feature>
<name>A0A919TWD3_9ACTN</name>
<evidence type="ECO:0000313" key="2">
    <source>
        <dbReference type="EMBL" id="GIF25833.1"/>
    </source>
</evidence>
<reference evidence="2" key="1">
    <citation type="submission" date="2021-01" db="EMBL/GenBank/DDBJ databases">
        <title>Whole genome shotgun sequence of Actinoplanes tereljensis NBRC 105297.</title>
        <authorList>
            <person name="Komaki H."/>
            <person name="Tamura T."/>
        </authorList>
    </citation>
    <scope>NUCLEOTIDE SEQUENCE</scope>
    <source>
        <strain evidence="2">NBRC 105297</strain>
    </source>
</reference>
<gene>
    <name evidence="2" type="ORF">Ate02nite_85630</name>
</gene>
<sequence length="78" mass="7634">MGQTGDPPGLEPAEEGRVVGGQVGGAGVHPAAVQVLTGQTAADKVTSFDHPGRKSGIDQLTGTGETGDPGSDDNDGHA</sequence>
<proteinExistence type="predicted"/>
<dbReference type="AlphaFoldDB" id="A0A919TWD3"/>
<dbReference type="Proteomes" id="UP000623608">
    <property type="component" value="Unassembled WGS sequence"/>
</dbReference>
<evidence type="ECO:0000313" key="3">
    <source>
        <dbReference type="Proteomes" id="UP000623608"/>
    </source>
</evidence>
<feature type="region of interest" description="Disordered" evidence="1">
    <location>
        <begin position="1"/>
        <end position="25"/>
    </location>
</feature>
<protein>
    <submittedName>
        <fullName evidence="2">Uncharacterized protein</fullName>
    </submittedName>
</protein>